<dbReference type="OrthoDB" id="9154458at2"/>
<keyword evidence="1" id="KW-0812">Transmembrane</keyword>
<dbReference type="EMBL" id="SNXW01000009">
    <property type="protein sequence ID" value="TDP81021.1"/>
    <property type="molecule type" value="Genomic_DNA"/>
</dbReference>
<organism evidence="2 3">
    <name type="scientific">Aquabacterium commune</name>
    <dbReference type="NCBI Taxonomy" id="70586"/>
    <lineage>
        <taxon>Bacteria</taxon>
        <taxon>Pseudomonadati</taxon>
        <taxon>Pseudomonadota</taxon>
        <taxon>Betaproteobacteria</taxon>
        <taxon>Burkholderiales</taxon>
        <taxon>Aquabacterium</taxon>
    </lineage>
</organism>
<reference evidence="2 3" key="1">
    <citation type="submission" date="2019-03" db="EMBL/GenBank/DDBJ databases">
        <title>Genomic Encyclopedia of Type Strains, Phase IV (KMG-IV): sequencing the most valuable type-strain genomes for metagenomic binning, comparative biology and taxonomic classification.</title>
        <authorList>
            <person name="Goeker M."/>
        </authorList>
    </citation>
    <scope>NUCLEOTIDE SEQUENCE [LARGE SCALE GENOMIC DNA]</scope>
    <source>
        <strain evidence="2 3">DSM 11901</strain>
    </source>
</reference>
<dbReference type="RefSeq" id="WP_133610562.1">
    <property type="nucleotide sequence ID" value="NZ_SNXW01000009.1"/>
</dbReference>
<name>A0A4R6R531_9BURK</name>
<accession>A0A4R6R531</accession>
<feature type="transmembrane region" description="Helical" evidence="1">
    <location>
        <begin position="12"/>
        <end position="30"/>
    </location>
</feature>
<keyword evidence="1" id="KW-0472">Membrane</keyword>
<keyword evidence="1" id="KW-1133">Transmembrane helix</keyword>
<evidence type="ECO:0000313" key="2">
    <source>
        <dbReference type="EMBL" id="TDP81021.1"/>
    </source>
</evidence>
<evidence type="ECO:0000256" key="1">
    <source>
        <dbReference type="SAM" id="Phobius"/>
    </source>
</evidence>
<evidence type="ECO:0008006" key="4">
    <source>
        <dbReference type="Google" id="ProtNLM"/>
    </source>
</evidence>
<gene>
    <name evidence="2" type="ORF">EV672_10961</name>
</gene>
<protein>
    <recommendedName>
        <fullName evidence="4">Pilus assembly protein PilO</fullName>
    </recommendedName>
</protein>
<proteinExistence type="predicted"/>
<dbReference type="Proteomes" id="UP000294593">
    <property type="component" value="Unassembled WGS sequence"/>
</dbReference>
<sequence>MNAASWTIWLKRLGWPGLVGIAALAGVLWVERAWLPQQQAQVAQTASDARRLRHELQARADAVQAAASAASSASQAIDPKAGPRAVWAVLWDGLPDASERLALQSGVLSAAQDAGIALGSVQLRGELSPWLDKNQPQGLWRQRMVMPVQTSYPALRTWLAALLRQPALSIDSLDIQRADPMSDQVKAQVTVSLWWRQDRSH</sequence>
<evidence type="ECO:0000313" key="3">
    <source>
        <dbReference type="Proteomes" id="UP000294593"/>
    </source>
</evidence>
<dbReference type="AlphaFoldDB" id="A0A4R6R531"/>
<comment type="caution">
    <text evidence="2">The sequence shown here is derived from an EMBL/GenBank/DDBJ whole genome shotgun (WGS) entry which is preliminary data.</text>
</comment>
<keyword evidence="3" id="KW-1185">Reference proteome</keyword>